<dbReference type="EMBL" id="CP158357">
    <property type="protein sequence ID" value="XBX80157.1"/>
    <property type="molecule type" value="Genomic_DNA"/>
</dbReference>
<feature type="compositionally biased region" description="Low complexity" evidence="1">
    <location>
        <begin position="332"/>
        <end position="343"/>
    </location>
</feature>
<evidence type="ECO:0008006" key="3">
    <source>
        <dbReference type="Google" id="ProtNLM"/>
    </source>
</evidence>
<proteinExistence type="predicted"/>
<name>A0AAU7W125_9MICO</name>
<feature type="region of interest" description="Disordered" evidence="1">
    <location>
        <begin position="1"/>
        <end position="24"/>
    </location>
</feature>
<sequence>MTGLSALFPNGPRSDAPGRAQLDDHHTVRRLREMIGEPRDTRGPVRPLADTDALMRRVEAAAKNAAPIAVGTADASRPATRTRRRWDPLATSVGALAVVAAVAAAAVGGVQMATASPAASSLVSLEADEATLQNAHQALTATRNRIVSDIETQTAAAALLRSALVSTSTAPDPASDGDVIPVTDPTALATALAAVDAYAAGLAAITVPKVPAEYRRGDIDEESLEDVGSAIDGAQEKLVALDGVTTEMRSIRTQLDALRPPADAAVAAYAATFAGSAEAAKSGFPDADDALQARLAEAAARVGASGLWGAAGVTALEGYRDAFVAVAADQAQVDAEQEQSSRQTTRRTDTQESAPPSDTTTPTDPPVTETPPDTETPPEGEGTP</sequence>
<organism evidence="2">
    <name type="scientific">Microbacterium sp. A8/3-1</name>
    <dbReference type="NCBI Taxonomy" id="3160749"/>
    <lineage>
        <taxon>Bacteria</taxon>
        <taxon>Bacillati</taxon>
        <taxon>Actinomycetota</taxon>
        <taxon>Actinomycetes</taxon>
        <taxon>Micrococcales</taxon>
        <taxon>Microbacteriaceae</taxon>
        <taxon>Microbacterium</taxon>
    </lineage>
</organism>
<evidence type="ECO:0000256" key="1">
    <source>
        <dbReference type="SAM" id="MobiDB-lite"/>
    </source>
</evidence>
<reference evidence="2" key="1">
    <citation type="submission" date="2024-06" db="EMBL/GenBank/DDBJ databases">
        <title>Draft genome sequence of Microbacterium sp. strain A8/3-1, isolated from Oxytropis tragacanthoides Fisch. ex DC. Root nodules in the Altai region of Russia.</title>
        <authorList>
            <person name="Sazanova A."/>
            <person name="Guro P."/>
            <person name="Kuznetsova I."/>
            <person name="Belimov A."/>
            <person name="Safronova V."/>
        </authorList>
    </citation>
    <scope>NUCLEOTIDE SEQUENCE</scope>
    <source>
        <strain evidence="2">A8/3-1</strain>
    </source>
</reference>
<feature type="compositionally biased region" description="Low complexity" evidence="1">
    <location>
        <begin position="351"/>
        <end position="362"/>
    </location>
</feature>
<dbReference type="AlphaFoldDB" id="A0AAU7W125"/>
<accession>A0AAU7W125</accession>
<gene>
    <name evidence="2" type="ORF">ABS642_08725</name>
</gene>
<evidence type="ECO:0000313" key="2">
    <source>
        <dbReference type="EMBL" id="XBX80157.1"/>
    </source>
</evidence>
<dbReference type="RefSeq" id="WP_350353013.1">
    <property type="nucleotide sequence ID" value="NZ_CP158357.1"/>
</dbReference>
<feature type="compositionally biased region" description="Low complexity" evidence="1">
    <location>
        <begin position="370"/>
        <end position="384"/>
    </location>
</feature>
<feature type="region of interest" description="Disordered" evidence="1">
    <location>
        <begin position="332"/>
        <end position="384"/>
    </location>
</feature>
<protein>
    <recommendedName>
        <fullName evidence="3">DUF5667 domain-containing protein</fullName>
    </recommendedName>
</protein>